<feature type="non-terminal residue" evidence="1">
    <location>
        <position position="1"/>
    </location>
</feature>
<protein>
    <submittedName>
        <fullName evidence="1">24910_t:CDS:1</fullName>
    </submittedName>
</protein>
<accession>A0ACA9S854</accession>
<name>A0ACA9S854_9GLOM</name>
<dbReference type="Proteomes" id="UP000789920">
    <property type="component" value="Unassembled WGS sequence"/>
</dbReference>
<keyword evidence="2" id="KW-1185">Reference proteome</keyword>
<reference evidence="1" key="1">
    <citation type="submission" date="2021-06" db="EMBL/GenBank/DDBJ databases">
        <authorList>
            <person name="Kallberg Y."/>
            <person name="Tangrot J."/>
            <person name="Rosling A."/>
        </authorList>
    </citation>
    <scope>NUCLEOTIDE SEQUENCE</scope>
    <source>
        <strain evidence="1">MA461A</strain>
    </source>
</reference>
<sequence length="52" mass="6058">SFVLLIVVRWYLRDYEKLQNSNDDAEESKFRETVEQPEIQKPAAVKAPHAVV</sequence>
<gene>
    <name evidence="1" type="ORF">RPERSI_LOCUS27485</name>
</gene>
<proteinExistence type="predicted"/>
<evidence type="ECO:0000313" key="2">
    <source>
        <dbReference type="Proteomes" id="UP000789920"/>
    </source>
</evidence>
<dbReference type="EMBL" id="CAJVQC010097086">
    <property type="protein sequence ID" value="CAG8829364.1"/>
    <property type="molecule type" value="Genomic_DNA"/>
</dbReference>
<evidence type="ECO:0000313" key="1">
    <source>
        <dbReference type="EMBL" id="CAG8829364.1"/>
    </source>
</evidence>
<comment type="caution">
    <text evidence="1">The sequence shown here is derived from an EMBL/GenBank/DDBJ whole genome shotgun (WGS) entry which is preliminary data.</text>
</comment>
<organism evidence="1 2">
    <name type="scientific">Racocetra persica</name>
    <dbReference type="NCBI Taxonomy" id="160502"/>
    <lineage>
        <taxon>Eukaryota</taxon>
        <taxon>Fungi</taxon>
        <taxon>Fungi incertae sedis</taxon>
        <taxon>Mucoromycota</taxon>
        <taxon>Glomeromycotina</taxon>
        <taxon>Glomeromycetes</taxon>
        <taxon>Diversisporales</taxon>
        <taxon>Gigasporaceae</taxon>
        <taxon>Racocetra</taxon>
    </lineage>
</organism>